<comment type="caution">
    <text evidence="1">The sequence shown here is derived from an EMBL/GenBank/DDBJ whole genome shotgun (WGS) entry which is preliminary data.</text>
</comment>
<dbReference type="AlphaFoldDB" id="X1HQF1"/>
<organism evidence="1">
    <name type="scientific">marine sediment metagenome</name>
    <dbReference type="NCBI Taxonomy" id="412755"/>
    <lineage>
        <taxon>unclassified sequences</taxon>
        <taxon>metagenomes</taxon>
        <taxon>ecological metagenomes</taxon>
    </lineage>
</organism>
<name>X1HQF1_9ZZZZ</name>
<evidence type="ECO:0000313" key="1">
    <source>
        <dbReference type="EMBL" id="GAH71717.1"/>
    </source>
</evidence>
<proteinExistence type="predicted"/>
<accession>X1HQF1</accession>
<dbReference type="EMBL" id="BARU01031176">
    <property type="protein sequence ID" value="GAH71717.1"/>
    <property type="molecule type" value="Genomic_DNA"/>
</dbReference>
<feature type="non-terminal residue" evidence="1">
    <location>
        <position position="169"/>
    </location>
</feature>
<protein>
    <submittedName>
        <fullName evidence="1">Uncharacterized protein</fullName>
    </submittedName>
</protein>
<gene>
    <name evidence="1" type="ORF">S03H2_49351</name>
</gene>
<reference evidence="1" key="1">
    <citation type="journal article" date="2014" name="Front. Microbiol.">
        <title>High frequency of phylogenetically diverse reductive dehalogenase-homologous genes in deep subseafloor sedimentary metagenomes.</title>
        <authorList>
            <person name="Kawai M."/>
            <person name="Futagami T."/>
            <person name="Toyoda A."/>
            <person name="Takaki Y."/>
            <person name="Nishi S."/>
            <person name="Hori S."/>
            <person name="Arai W."/>
            <person name="Tsubouchi T."/>
            <person name="Morono Y."/>
            <person name="Uchiyama I."/>
            <person name="Ito T."/>
            <person name="Fujiyama A."/>
            <person name="Inagaki F."/>
            <person name="Takami H."/>
        </authorList>
    </citation>
    <scope>NUCLEOTIDE SEQUENCE</scope>
    <source>
        <strain evidence="1">Expedition CK06-06</strain>
    </source>
</reference>
<sequence>MFLEDPVIKEYIIEDIVREVNQKGLNIDKIYVESFIDNFLDEYERLPKKSEINPIVSSYIKMIEESAPIIEISQNSGEFDSNIDVIEPVVKSFLQKKNLINSIKSEGLFCRTGEMLVIPKPEGRRLCPICDNVNLYKIHETIDRTDIICDYPKIYGKKYTCSGCGTVWK</sequence>